<dbReference type="EC" id="4.2.1.96" evidence="4"/>
<proteinExistence type="inferred from homology"/>
<dbReference type="PANTHER" id="PTHR42805:SF1">
    <property type="entry name" value="PTERIN-4-ALPHA-CARBINOLAMINE DEHYDRATASE-RELATED"/>
    <property type="match status" value="1"/>
</dbReference>
<sequence>MSDAQPSQVQAAAAEESRVSDEELTTLLEQIPDWNIRVRNGVKQLEKVYGFKDFKQALNFVNAVGGMAEKANHHPALLLEWGQVTVTWWSHEIKGLHPRDFQLASRTDELSK</sequence>
<dbReference type="PANTHER" id="PTHR42805">
    <property type="entry name" value="PTERIN-4-ALPHA-CARBINOLAMINE DEHYDRATASE-RELATED"/>
    <property type="match status" value="1"/>
</dbReference>
<dbReference type="InterPro" id="IPR050376">
    <property type="entry name" value="Pterin-4-alpha-carb_dehyd"/>
</dbReference>
<dbReference type="Gene3D" id="3.30.1360.20">
    <property type="entry name" value="Transcriptional coactivator/pterin dehydratase"/>
    <property type="match status" value="1"/>
</dbReference>
<comment type="similarity">
    <text evidence="2 4">Belongs to the pterin-4-alpha-carbinolamine dehydratase family.</text>
</comment>
<accession>A0A4Q9R171</accession>
<evidence type="ECO:0000256" key="3">
    <source>
        <dbReference type="ARBA" id="ARBA00023239"/>
    </source>
</evidence>
<organism evidence="6 7">
    <name type="scientific">Stutzerimonas kirkiae</name>
    <dbReference type="NCBI Taxonomy" id="2211392"/>
    <lineage>
        <taxon>Bacteria</taxon>
        <taxon>Pseudomonadati</taxon>
        <taxon>Pseudomonadota</taxon>
        <taxon>Gammaproteobacteria</taxon>
        <taxon>Pseudomonadales</taxon>
        <taxon>Pseudomonadaceae</taxon>
        <taxon>Stutzerimonas</taxon>
    </lineage>
</organism>
<evidence type="ECO:0000313" key="6">
    <source>
        <dbReference type="EMBL" id="TBU90625.1"/>
    </source>
</evidence>
<dbReference type="SUPFAM" id="SSF55248">
    <property type="entry name" value="PCD-like"/>
    <property type="match status" value="1"/>
</dbReference>
<feature type="region of interest" description="Disordered" evidence="5">
    <location>
        <begin position="1"/>
        <end position="20"/>
    </location>
</feature>
<feature type="compositionally biased region" description="Polar residues" evidence="5">
    <location>
        <begin position="1"/>
        <end position="10"/>
    </location>
</feature>
<dbReference type="Proteomes" id="UP000292639">
    <property type="component" value="Unassembled WGS sequence"/>
</dbReference>
<dbReference type="RefSeq" id="WP_131185668.1">
    <property type="nucleotide sequence ID" value="NZ_QJUO01000033.1"/>
</dbReference>
<evidence type="ECO:0000256" key="1">
    <source>
        <dbReference type="ARBA" id="ARBA00001554"/>
    </source>
</evidence>
<dbReference type="InterPro" id="IPR001533">
    <property type="entry name" value="Pterin_deHydtase"/>
</dbReference>
<evidence type="ECO:0000256" key="4">
    <source>
        <dbReference type="HAMAP-Rule" id="MF_00434"/>
    </source>
</evidence>
<protein>
    <recommendedName>
        <fullName evidence="4">Putative pterin-4-alpha-carbinolamine dehydratase</fullName>
        <shortName evidence="4">PHS</shortName>
        <ecNumber evidence="4">4.2.1.96</ecNumber>
    </recommendedName>
    <alternativeName>
        <fullName evidence="4">4-alpha-hydroxy-tetrahydropterin dehydratase</fullName>
    </alternativeName>
    <alternativeName>
        <fullName evidence="4">Pterin carbinolamine dehydratase</fullName>
        <shortName evidence="4">PCD</shortName>
    </alternativeName>
</protein>
<dbReference type="HAMAP" id="MF_00434">
    <property type="entry name" value="Pterin_4_alpha"/>
    <property type="match status" value="1"/>
</dbReference>
<evidence type="ECO:0000256" key="2">
    <source>
        <dbReference type="ARBA" id="ARBA00006472"/>
    </source>
</evidence>
<gene>
    <name evidence="6" type="ORF">DNJ96_16480</name>
</gene>
<evidence type="ECO:0000256" key="5">
    <source>
        <dbReference type="SAM" id="MobiDB-lite"/>
    </source>
</evidence>
<keyword evidence="3 4" id="KW-0456">Lyase</keyword>
<comment type="catalytic activity">
    <reaction evidence="1 4">
        <text>(4aS,6R)-4a-hydroxy-L-erythro-5,6,7,8-tetrahydrobiopterin = (6R)-L-erythro-6,7-dihydrobiopterin + H2O</text>
        <dbReference type="Rhea" id="RHEA:11920"/>
        <dbReference type="ChEBI" id="CHEBI:15377"/>
        <dbReference type="ChEBI" id="CHEBI:15642"/>
        <dbReference type="ChEBI" id="CHEBI:43120"/>
        <dbReference type="EC" id="4.2.1.96"/>
    </reaction>
</comment>
<dbReference type="GO" id="GO:0008124">
    <property type="term" value="F:4-alpha-hydroxytetrahydrobiopterin dehydratase activity"/>
    <property type="evidence" value="ECO:0007669"/>
    <property type="project" value="UniProtKB-UniRule"/>
</dbReference>
<dbReference type="EMBL" id="QJUP01000029">
    <property type="protein sequence ID" value="TBU90625.1"/>
    <property type="molecule type" value="Genomic_DNA"/>
</dbReference>
<name>A0A4Q9R171_9GAMM</name>
<dbReference type="InterPro" id="IPR036428">
    <property type="entry name" value="PCD_sf"/>
</dbReference>
<reference evidence="6 7" key="1">
    <citation type="submission" date="2018-06" db="EMBL/GenBank/DDBJ databases">
        <title>Three novel Pseudomonas species isolated from symptomatic oak.</title>
        <authorList>
            <person name="Bueno-Gonzalez V."/>
            <person name="Brady C."/>
        </authorList>
    </citation>
    <scope>NUCLEOTIDE SEQUENCE [LARGE SCALE GENOMIC DNA]</scope>
    <source>
        <strain evidence="6 7">P17C</strain>
    </source>
</reference>
<keyword evidence="7" id="KW-1185">Reference proteome</keyword>
<dbReference type="GO" id="GO:0006729">
    <property type="term" value="P:tetrahydrobiopterin biosynthetic process"/>
    <property type="evidence" value="ECO:0007669"/>
    <property type="project" value="InterPro"/>
</dbReference>
<dbReference type="OrthoDB" id="5294615at2"/>
<evidence type="ECO:0000313" key="7">
    <source>
        <dbReference type="Proteomes" id="UP000292639"/>
    </source>
</evidence>
<comment type="caution">
    <text evidence="6">The sequence shown here is derived from an EMBL/GenBank/DDBJ whole genome shotgun (WGS) entry which is preliminary data.</text>
</comment>
<dbReference type="NCBIfam" id="NF002016">
    <property type="entry name" value="PRK00823.1-1"/>
    <property type="match status" value="1"/>
</dbReference>
<dbReference type="AlphaFoldDB" id="A0A4Q9R171"/>
<dbReference type="Pfam" id="PF01329">
    <property type="entry name" value="Pterin_4a"/>
    <property type="match status" value="1"/>
</dbReference>